<comment type="caution">
    <text evidence="1">The sequence shown here is derived from an EMBL/GenBank/DDBJ whole genome shotgun (WGS) entry which is preliminary data.</text>
</comment>
<evidence type="ECO:0000313" key="2">
    <source>
        <dbReference type="Proteomes" id="UP000179807"/>
    </source>
</evidence>
<dbReference type="VEuPathDB" id="TrichDB:TRFO_28991"/>
<dbReference type="RefSeq" id="XP_068356749.1">
    <property type="nucleotide sequence ID" value="XM_068506504.1"/>
</dbReference>
<dbReference type="GeneID" id="94841208"/>
<dbReference type="OrthoDB" id="10595261at2759"/>
<name>A0A1J4K299_9EUKA</name>
<accession>A0A1J4K299</accession>
<organism evidence="1 2">
    <name type="scientific">Tritrichomonas foetus</name>
    <dbReference type="NCBI Taxonomy" id="1144522"/>
    <lineage>
        <taxon>Eukaryota</taxon>
        <taxon>Metamonada</taxon>
        <taxon>Parabasalia</taxon>
        <taxon>Tritrichomonadida</taxon>
        <taxon>Tritrichomonadidae</taxon>
        <taxon>Tritrichomonas</taxon>
    </lineage>
</organism>
<dbReference type="Proteomes" id="UP000179807">
    <property type="component" value="Unassembled WGS sequence"/>
</dbReference>
<evidence type="ECO:0000313" key="1">
    <source>
        <dbReference type="EMBL" id="OHT03613.1"/>
    </source>
</evidence>
<reference evidence="1" key="1">
    <citation type="submission" date="2016-10" db="EMBL/GenBank/DDBJ databases">
        <authorList>
            <person name="Benchimol M."/>
            <person name="Almeida L.G."/>
            <person name="Vasconcelos A.T."/>
            <person name="Perreira-Neves A."/>
            <person name="Rosa I.A."/>
            <person name="Tasca T."/>
            <person name="Bogo M.R."/>
            <person name="de Souza W."/>
        </authorList>
    </citation>
    <scope>NUCLEOTIDE SEQUENCE [LARGE SCALE GENOMIC DNA]</scope>
    <source>
        <strain evidence="1">K</strain>
    </source>
</reference>
<gene>
    <name evidence="1" type="ORF">TRFO_28991</name>
</gene>
<keyword evidence="2" id="KW-1185">Reference proteome</keyword>
<dbReference type="EMBL" id="MLAK01000821">
    <property type="protein sequence ID" value="OHT03613.1"/>
    <property type="molecule type" value="Genomic_DNA"/>
</dbReference>
<protein>
    <submittedName>
        <fullName evidence="1">Uncharacterized protein</fullName>
    </submittedName>
</protein>
<proteinExistence type="predicted"/>
<sequence length="187" mass="21718">MKMYGRKGGWGRTSIMDQGEKEKLKTALRFKIYGTNLPFVDESLSISGREFTLAEMRRIQNETCAQFKISTDRSSWRTKSGMKAWFCEYWNVIKDFVRKMVEQMGERGEFLTESDNRKNVKCKSFKKYQKCQNDMSDDNNSVELTITSDDVNSNDENFQPTDIFYLMSMDYLLNNKTPLCAGVSSGQ</sequence>
<dbReference type="AlphaFoldDB" id="A0A1J4K299"/>